<organism evidence="1 2">
    <name type="scientific">Eretmocerus hayati</name>
    <dbReference type="NCBI Taxonomy" id="131215"/>
    <lineage>
        <taxon>Eukaryota</taxon>
        <taxon>Metazoa</taxon>
        <taxon>Ecdysozoa</taxon>
        <taxon>Arthropoda</taxon>
        <taxon>Hexapoda</taxon>
        <taxon>Insecta</taxon>
        <taxon>Pterygota</taxon>
        <taxon>Neoptera</taxon>
        <taxon>Endopterygota</taxon>
        <taxon>Hymenoptera</taxon>
        <taxon>Apocrita</taxon>
        <taxon>Proctotrupomorpha</taxon>
        <taxon>Chalcidoidea</taxon>
        <taxon>Aphelinidae</taxon>
        <taxon>Aphelininae</taxon>
        <taxon>Eretmocerus</taxon>
    </lineage>
</organism>
<name>A0ACC2N9T8_9HYME</name>
<proteinExistence type="predicted"/>
<accession>A0ACC2N9T8</accession>
<reference evidence="1" key="1">
    <citation type="submission" date="2023-04" db="EMBL/GenBank/DDBJ databases">
        <title>A chromosome-level genome assembly of the parasitoid wasp Eretmocerus hayati.</title>
        <authorList>
            <person name="Zhong Y."/>
            <person name="Liu S."/>
            <person name="Liu Y."/>
        </authorList>
    </citation>
    <scope>NUCLEOTIDE SEQUENCE</scope>
    <source>
        <strain evidence="1">ZJU_SS_LIU_2023</strain>
    </source>
</reference>
<sequence>MRVHVEQKSFLCELCGKGYKDIRNLDSHMIIHLHDVYPTLELNNGCLENTSESPRLDEIEMENEIPPNLVHLENSGLGNNFEFEQIDAPRNVQEVSITRGHNNFANGAIPPIQEQYQMTEQLLWRDSGSLVCQEYERDALYSASGSTLCNQEEMYATCGTYAVEELKIYEEAQAPNDELASSSELFGESIRLALEIMSPDSCDQGIPILNDVQQIADEITRSYLENQRFNRNSEESDEFLE</sequence>
<dbReference type="EMBL" id="CM056744">
    <property type="protein sequence ID" value="KAJ8667852.1"/>
    <property type="molecule type" value="Genomic_DNA"/>
</dbReference>
<comment type="caution">
    <text evidence="1">The sequence shown here is derived from an EMBL/GenBank/DDBJ whole genome shotgun (WGS) entry which is preliminary data.</text>
</comment>
<evidence type="ECO:0000313" key="1">
    <source>
        <dbReference type="EMBL" id="KAJ8667852.1"/>
    </source>
</evidence>
<evidence type="ECO:0000313" key="2">
    <source>
        <dbReference type="Proteomes" id="UP001239111"/>
    </source>
</evidence>
<gene>
    <name evidence="1" type="ORF">QAD02_009515</name>
</gene>
<keyword evidence="2" id="KW-1185">Reference proteome</keyword>
<dbReference type="Proteomes" id="UP001239111">
    <property type="component" value="Chromosome 4"/>
</dbReference>
<protein>
    <submittedName>
        <fullName evidence="1">Uncharacterized protein</fullName>
    </submittedName>
</protein>